<sequence>MAGCSKLPDELLDMIVEQFALKNWRKLYASYLSDSSSAESSRDFKLKKFKNMMNARVSTLRSLCLTSKKLNIIATPHLYRHPRTRPVVRAMLRTIKEKFQKFGDFQINEPNEPCSDVLIALCPNVRRLDIDLYYPPSHNFRFCEPGSLARLRNIHIGYCHPGVAFDLLAIKQLLRAAPNIETMDLSSLHQGCRQRNEIAIDFNNLKGLSLDPAVFKSQALGDFLNALPQPRSSALHIRRCIHVLLQPY</sequence>
<name>A0AAN6WX92_9PEZI</name>
<protein>
    <recommendedName>
        <fullName evidence="3">F-box domain-containing protein</fullName>
    </recommendedName>
</protein>
<reference evidence="1" key="2">
    <citation type="submission" date="2023-05" db="EMBL/GenBank/DDBJ databases">
        <authorList>
            <consortium name="Lawrence Berkeley National Laboratory"/>
            <person name="Steindorff A."/>
            <person name="Hensen N."/>
            <person name="Bonometti L."/>
            <person name="Westerberg I."/>
            <person name="Brannstrom I.O."/>
            <person name="Guillou S."/>
            <person name="Cros-Aarteil S."/>
            <person name="Calhoun S."/>
            <person name="Haridas S."/>
            <person name="Kuo A."/>
            <person name="Mondo S."/>
            <person name="Pangilinan J."/>
            <person name="Riley R."/>
            <person name="Labutti K."/>
            <person name="Andreopoulos B."/>
            <person name="Lipzen A."/>
            <person name="Chen C."/>
            <person name="Yanf M."/>
            <person name="Daum C."/>
            <person name="Ng V."/>
            <person name="Clum A."/>
            <person name="Ohm R."/>
            <person name="Martin F."/>
            <person name="Silar P."/>
            <person name="Natvig D."/>
            <person name="Lalanne C."/>
            <person name="Gautier V."/>
            <person name="Ament-Velasquez S.L."/>
            <person name="Kruys A."/>
            <person name="Hutchinson M.I."/>
            <person name="Powell A.J."/>
            <person name="Barry K."/>
            <person name="Miller A.N."/>
            <person name="Grigoriev I.V."/>
            <person name="Debuchy R."/>
            <person name="Gladieux P."/>
            <person name="Thoren M.H."/>
            <person name="Johannesson H."/>
        </authorList>
    </citation>
    <scope>NUCLEOTIDE SEQUENCE</scope>
    <source>
        <strain evidence="1">PSN309</strain>
    </source>
</reference>
<dbReference type="Proteomes" id="UP001302126">
    <property type="component" value="Unassembled WGS sequence"/>
</dbReference>
<comment type="caution">
    <text evidence="1">The sequence shown here is derived from an EMBL/GenBank/DDBJ whole genome shotgun (WGS) entry which is preliminary data.</text>
</comment>
<evidence type="ECO:0008006" key="3">
    <source>
        <dbReference type="Google" id="ProtNLM"/>
    </source>
</evidence>
<dbReference type="AlphaFoldDB" id="A0AAN6WX92"/>
<evidence type="ECO:0000313" key="1">
    <source>
        <dbReference type="EMBL" id="KAK4188177.1"/>
    </source>
</evidence>
<proteinExistence type="predicted"/>
<keyword evidence="2" id="KW-1185">Reference proteome</keyword>
<accession>A0AAN6WX92</accession>
<evidence type="ECO:0000313" key="2">
    <source>
        <dbReference type="Proteomes" id="UP001302126"/>
    </source>
</evidence>
<reference evidence="1" key="1">
    <citation type="journal article" date="2023" name="Mol. Phylogenet. Evol.">
        <title>Genome-scale phylogeny and comparative genomics of the fungal order Sordariales.</title>
        <authorList>
            <person name="Hensen N."/>
            <person name="Bonometti L."/>
            <person name="Westerberg I."/>
            <person name="Brannstrom I.O."/>
            <person name="Guillou S."/>
            <person name="Cros-Aarteil S."/>
            <person name="Calhoun S."/>
            <person name="Haridas S."/>
            <person name="Kuo A."/>
            <person name="Mondo S."/>
            <person name="Pangilinan J."/>
            <person name="Riley R."/>
            <person name="LaButti K."/>
            <person name="Andreopoulos B."/>
            <person name="Lipzen A."/>
            <person name="Chen C."/>
            <person name="Yan M."/>
            <person name="Daum C."/>
            <person name="Ng V."/>
            <person name="Clum A."/>
            <person name="Steindorff A."/>
            <person name="Ohm R.A."/>
            <person name="Martin F."/>
            <person name="Silar P."/>
            <person name="Natvig D.O."/>
            <person name="Lalanne C."/>
            <person name="Gautier V."/>
            <person name="Ament-Velasquez S.L."/>
            <person name="Kruys A."/>
            <person name="Hutchinson M.I."/>
            <person name="Powell A.J."/>
            <person name="Barry K."/>
            <person name="Miller A.N."/>
            <person name="Grigoriev I.V."/>
            <person name="Debuchy R."/>
            <person name="Gladieux P."/>
            <person name="Hiltunen Thoren M."/>
            <person name="Johannesson H."/>
        </authorList>
    </citation>
    <scope>NUCLEOTIDE SEQUENCE</scope>
    <source>
        <strain evidence="1">PSN309</strain>
    </source>
</reference>
<gene>
    <name evidence="1" type="ORF">QBC35DRAFT_463110</name>
</gene>
<organism evidence="1 2">
    <name type="scientific">Podospora australis</name>
    <dbReference type="NCBI Taxonomy" id="1536484"/>
    <lineage>
        <taxon>Eukaryota</taxon>
        <taxon>Fungi</taxon>
        <taxon>Dikarya</taxon>
        <taxon>Ascomycota</taxon>
        <taxon>Pezizomycotina</taxon>
        <taxon>Sordariomycetes</taxon>
        <taxon>Sordariomycetidae</taxon>
        <taxon>Sordariales</taxon>
        <taxon>Podosporaceae</taxon>
        <taxon>Podospora</taxon>
    </lineage>
</organism>
<dbReference type="EMBL" id="MU864391">
    <property type="protein sequence ID" value="KAK4188177.1"/>
    <property type="molecule type" value="Genomic_DNA"/>
</dbReference>